<dbReference type="OrthoDB" id="9810445at2"/>
<comment type="caution">
    <text evidence="11">The sequence shown here is derived from an EMBL/GenBank/DDBJ whole genome shotgun (WGS) entry which is preliminary data.</text>
</comment>
<dbReference type="eggNOG" id="COG4783">
    <property type="taxonomic scope" value="Bacteria"/>
</dbReference>
<feature type="binding site" evidence="8">
    <location>
        <position position="200"/>
    </location>
    <ligand>
        <name>Zn(2+)</name>
        <dbReference type="ChEBI" id="CHEBI:29105"/>
        <note>catalytic</note>
    </ligand>
</feature>
<dbReference type="PANTHER" id="PTHR22726:SF1">
    <property type="entry name" value="METALLOENDOPEPTIDASE OMA1, MITOCHONDRIAL"/>
    <property type="match status" value="1"/>
</dbReference>
<organism evidence="11 12">
    <name type="scientific">Pseudidiomarina salinarum</name>
    <dbReference type="NCBI Taxonomy" id="435908"/>
    <lineage>
        <taxon>Bacteria</taxon>
        <taxon>Pseudomonadati</taxon>
        <taxon>Pseudomonadota</taxon>
        <taxon>Gammaproteobacteria</taxon>
        <taxon>Alteromonadales</taxon>
        <taxon>Idiomarinaceae</taxon>
        <taxon>Pseudidiomarina</taxon>
    </lineage>
</organism>
<feature type="active site" evidence="8">
    <location>
        <position position="136"/>
    </location>
</feature>
<dbReference type="AlphaFoldDB" id="A0A094J1T8"/>
<comment type="subcellular location">
    <subcellularLocation>
        <location evidence="8">Periplasm</location>
    </subcellularLocation>
</comment>
<reference evidence="11 12" key="1">
    <citation type="submission" date="2014-06" db="EMBL/GenBank/DDBJ databases">
        <title>The draft genome sequence of Idiomarina salinarum ISL-52.</title>
        <authorList>
            <person name="Du J."/>
            <person name="Shao Z."/>
        </authorList>
    </citation>
    <scope>NUCLEOTIDE SEQUENCE [LARGE SCALE GENOMIC DNA]</scope>
    <source>
        <strain evidence="11 12">ISL-52</strain>
    </source>
</reference>
<dbReference type="EMBL" id="JPER01000001">
    <property type="protein sequence ID" value="KFZ32029.1"/>
    <property type="molecule type" value="Genomic_DNA"/>
</dbReference>
<keyword evidence="9" id="KW-0175">Coiled coil</keyword>
<dbReference type="EC" id="3.4.-.-" evidence="8"/>
<evidence type="ECO:0000256" key="1">
    <source>
        <dbReference type="ARBA" id="ARBA00022670"/>
    </source>
</evidence>
<dbReference type="PANTHER" id="PTHR22726">
    <property type="entry name" value="METALLOENDOPEPTIDASE OMA1"/>
    <property type="match status" value="1"/>
</dbReference>
<evidence type="ECO:0000256" key="6">
    <source>
        <dbReference type="ARBA" id="ARBA00022833"/>
    </source>
</evidence>
<feature type="signal peptide" evidence="8">
    <location>
        <begin position="1"/>
        <end position="28"/>
    </location>
</feature>
<evidence type="ECO:0000256" key="7">
    <source>
        <dbReference type="ARBA" id="ARBA00023049"/>
    </source>
</evidence>
<keyword evidence="12" id="KW-1185">Reference proteome</keyword>
<proteinExistence type="inferred from homology"/>
<dbReference type="GO" id="GO:0042597">
    <property type="term" value="C:periplasmic space"/>
    <property type="evidence" value="ECO:0007669"/>
    <property type="project" value="UniProtKB-SubCell"/>
</dbReference>
<evidence type="ECO:0000256" key="5">
    <source>
        <dbReference type="ARBA" id="ARBA00022801"/>
    </source>
</evidence>
<dbReference type="GO" id="GO:0004222">
    <property type="term" value="F:metalloendopeptidase activity"/>
    <property type="evidence" value="ECO:0007669"/>
    <property type="project" value="InterPro"/>
</dbReference>
<dbReference type="SUPFAM" id="SSF48452">
    <property type="entry name" value="TPR-like"/>
    <property type="match status" value="1"/>
</dbReference>
<evidence type="ECO:0000256" key="9">
    <source>
        <dbReference type="SAM" id="Coils"/>
    </source>
</evidence>
<feature type="binding site" evidence="8">
    <location>
        <position position="135"/>
    </location>
    <ligand>
        <name>Zn(2+)</name>
        <dbReference type="ChEBI" id="CHEBI:29105"/>
        <note>catalytic</note>
    </ligand>
</feature>
<dbReference type="Pfam" id="PF01435">
    <property type="entry name" value="Peptidase_M48"/>
    <property type="match status" value="1"/>
</dbReference>
<feature type="chain" id="PRO_5008983106" description="Putative beta-barrel assembly-enhancing protease" evidence="8">
    <location>
        <begin position="29"/>
        <end position="482"/>
    </location>
</feature>
<dbReference type="InterPro" id="IPR030873">
    <property type="entry name" value="Protease_BepA"/>
</dbReference>
<dbReference type="GO" id="GO:0008270">
    <property type="term" value="F:zinc ion binding"/>
    <property type="evidence" value="ECO:0007669"/>
    <property type="project" value="UniProtKB-UniRule"/>
</dbReference>
<comment type="function">
    <text evidence="8">Functions as both a chaperone and a metalloprotease. Maintains the integrity of the outer membrane by promoting either the assembly or the elimination of outer membrane proteins, depending on their folding state.</text>
</comment>
<gene>
    <name evidence="11" type="ORF">IDSA_04985</name>
</gene>
<keyword evidence="2 8" id="KW-0479">Metal-binding</keyword>
<dbReference type="InterPro" id="IPR051156">
    <property type="entry name" value="Mito/Outer_Membr_Metalloprot"/>
</dbReference>
<evidence type="ECO:0000313" key="11">
    <source>
        <dbReference type="EMBL" id="KFZ32029.1"/>
    </source>
</evidence>
<feature type="coiled-coil region" evidence="9">
    <location>
        <begin position="454"/>
        <end position="481"/>
    </location>
</feature>
<dbReference type="Proteomes" id="UP000054363">
    <property type="component" value="Unassembled WGS sequence"/>
</dbReference>
<dbReference type="Pfam" id="PF14559">
    <property type="entry name" value="TPR_19"/>
    <property type="match status" value="1"/>
</dbReference>
<dbReference type="Gene3D" id="1.25.40.10">
    <property type="entry name" value="Tetratricopeptide repeat domain"/>
    <property type="match status" value="1"/>
</dbReference>
<keyword evidence="7 8" id="KW-0482">Metalloprotease</keyword>
<keyword evidence="1 8" id="KW-0645">Protease</keyword>
<dbReference type="GO" id="GO:0051603">
    <property type="term" value="P:proteolysis involved in protein catabolic process"/>
    <property type="evidence" value="ECO:0007669"/>
    <property type="project" value="TreeGrafter"/>
</dbReference>
<dbReference type="GO" id="GO:0016020">
    <property type="term" value="C:membrane"/>
    <property type="evidence" value="ECO:0007669"/>
    <property type="project" value="InterPro"/>
</dbReference>
<dbReference type="InterPro" id="IPR001915">
    <property type="entry name" value="Peptidase_M48"/>
</dbReference>
<evidence type="ECO:0000313" key="12">
    <source>
        <dbReference type="Proteomes" id="UP000054363"/>
    </source>
</evidence>
<name>A0A094J1T8_9GAMM</name>
<comment type="similarity">
    <text evidence="8">Belongs to the peptidase M48 family. BepA subfamily.</text>
</comment>
<dbReference type="STRING" id="435908.IDSA_04985"/>
<evidence type="ECO:0000256" key="8">
    <source>
        <dbReference type="HAMAP-Rule" id="MF_00997"/>
    </source>
</evidence>
<dbReference type="HAMAP" id="MF_00997">
    <property type="entry name" value="Protease_BepA"/>
    <property type="match status" value="1"/>
</dbReference>
<keyword evidence="5 8" id="KW-0378">Hydrolase</keyword>
<comment type="cofactor">
    <cofactor evidence="8">
        <name>Zn(2+)</name>
        <dbReference type="ChEBI" id="CHEBI:29105"/>
    </cofactor>
    <text evidence="8">Binds 1 zinc ion per subunit.</text>
</comment>
<dbReference type="InterPro" id="IPR011990">
    <property type="entry name" value="TPR-like_helical_dom_sf"/>
</dbReference>
<protein>
    <recommendedName>
        <fullName evidence="8">Putative beta-barrel assembly-enhancing protease</fullName>
        <ecNumber evidence="8">3.4.-.-</ecNumber>
    </recommendedName>
</protein>
<feature type="active site" description="Proton donor" evidence="8">
    <location>
        <position position="204"/>
    </location>
</feature>
<keyword evidence="3 8" id="KW-0732">Signal</keyword>
<evidence type="ECO:0000256" key="3">
    <source>
        <dbReference type="ARBA" id="ARBA00022729"/>
    </source>
</evidence>
<keyword evidence="4 8" id="KW-0574">Periplasm</keyword>
<accession>A0A094J1T8</accession>
<sequence precursor="true">MVVIMQLSRITVMLAAVLLSLMLASASAQNRLPEIGTTGASIMSIEKEQTFGDLYMRQVRATAPIAADPVLEEYLKDLGNRLVREADDVRFPFSFFWVNQDQINAFAFFGGYIGINTGLIAETRSESELASVIAHEVAHVSQRHLVRNMGSMQNSGPATIAAVIGSLLLSMVSPDLGMAAMSGTLAGVKQVGINYTRMYEQEADRIGLTMLARAGFDPQGAPDFFGRMAEKYRYASKMPAMLQTHPVSEARIADTRQRAEQMPRPLIRDESRYWLAKYRVQTRHLKQLNQAALTNAMANSNSDIANAGRYGLAILLLDQSQPEQALTTLAPLLRRDPMNAFYLDVQTDILLALKRYDEALAMLEKAYIREPNEQTITLNFANAALEAGKPDLSINLLRDYLSRDDDNVLAIDLIINAYRRKGDSSSMFEYQSRLYALHGGFDEAINSLHRAHKQSSTELEQRRLQARVEQLMEQKRQLEQLR</sequence>
<dbReference type="Gene3D" id="3.30.2010.10">
    <property type="entry name" value="Metalloproteases ('zincins'), catalytic domain"/>
    <property type="match status" value="1"/>
</dbReference>
<evidence type="ECO:0000256" key="2">
    <source>
        <dbReference type="ARBA" id="ARBA00022723"/>
    </source>
</evidence>
<feature type="domain" description="Peptidase M48" evidence="10">
    <location>
        <begin position="72"/>
        <end position="258"/>
    </location>
</feature>
<keyword evidence="6 8" id="KW-0862">Zinc</keyword>
<evidence type="ECO:0000259" key="10">
    <source>
        <dbReference type="Pfam" id="PF01435"/>
    </source>
</evidence>
<feature type="binding site" evidence="8">
    <location>
        <position position="139"/>
    </location>
    <ligand>
        <name>Zn(2+)</name>
        <dbReference type="ChEBI" id="CHEBI:29105"/>
        <note>catalytic</note>
    </ligand>
</feature>
<evidence type="ECO:0000256" key="4">
    <source>
        <dbReference type="ARBA" id="ARBA00022764"/>
    </source>
</evidence>